<dbReference type="RefSeq" id="WP_091280467.1">
    <property type="nucleotide sequence ID" value="NZ_FAOZ01000016.1"/>
</dbReference>
<reference evidence="4" key="1">
    <citation type="submission" date="2015-11" db="EMBL/GenBank/DDBJ databases">
        <authorList>
            <person name="Varghese N."/>
        </authorList>
    </citation>
    <scope>NUCLEOTIDE SEQUENCE [LARGE SCALE GENOMIC DNA]</scope>
    <source>
        <strain evidence="4">DSM 45899</strain>
    </source>
</reference>
<dbReference type="InterPro" id="IPR037473">
    <property type="entry name" value="Lcp-like"/>
</dbReference>
<sequence length="454" mass="49903">MIPRATACNTAVLPAAQATTPQAVVVAVPGTTARTPTQTTTATEMSPSGSVPGDYPARFRSAPERSRRIARPLRRVARVKTDDEELLHEIGRRLRTRDELGAQLAGAMRIRDRDDPERVTFAQLRQALNHGIGAVDDPPPALARFFAVVDAVPEWVDFDQVERGARIMREMGRSVDDVMLQLALIGGYRFGGPPDLLVATGGLVGATAMRRLGETQKWALSVLEPNGMRRTGAGFVATVHVRVMHALVNHEFETNGRWDVDRWGLPINQTDASATLGLFNSTLLLGIRALGWIVTADQSRAVMHLWKYVGWLMGVDEDWLFDTEQEQNRHNYHLVLVQAEPTSAGPALARALVEGQLTRDRGRLTALRNRYERARLLSMLRYFLGAQGLRDLGLPSAVPWAVPPIVAANLVRSGLLVRAAAGRRYLERASGRFARRNQRAMFGAATPEVGALPS</sequence>
<dbReference type="PANTHER" id="PTHR37539:SF1">
    <property type="entry name" value="ER-BOUND OXYGENASE MPAB_MPAB'_RUBBER OXYGENASE CATALYTIC DOMAIN-CONTAINING PROTEIN"/>
    <property type="match status" value="1"/>
</dbReference>
<dbReference type="PANTHER" id="PTHR37539">
    <property type="entry name" value="SECRETED PROTEIN-RELATED"/>
    <property type="match status" value="1"/>
</dbReference>
<gene>
    <name evidence="3" type="ORF">Ga0074812_11673</name>
</gene>
<evidence type="ECO:0000259" key="2">
    <source>
        <dbReference type="Pfam" id="PF09995"/>
    </source>
</evidence>
<feature type="region of interest" description="Disordered" evidence="1">
    <location>
        <begin position="34"/>
        <end position="64"/>
    </location>
</feature>
<evidence type="ECO:0000313" key="4">
    <source>
        <dbReference type="Proteomes" id="UP000198802"/>
    </source>
</evidence>
<evidence type="ECO:0000256" key="1">
    <source>
        <dbReference type="SAM" id="MobiDB-lite"/>
    </source>
</evidence>
<dbReference type="AlphaFoldDB" id="A0A0S4QQP3"/>
<feature type="domain" description="ER-bound oxygenase mpaB/mpaB'/Rubber oxygenase catalytic" evidence="2">
    <location>
        <begin position="204"/>
        <end position="397"/>
    </location>
</feature>
<dbReference type="EMBL" id="FAOZ01000016">
    <property type="protein sequence ID" value="CUU58043.1"/>
    <property type="molecule type" value="Genomic_DNA"/>
</dbReference>
<dbReference type="GO" id="GO:0016491">
    <property type="term" value="F:oxidoreductase activity"/>
    <property type="evidence" value="ECO:0007669"/>
    <property type="project" value="InterPro"/>
</dbReference>
<organism evidence="3 4">
    <name type="scientific">Parafrankia irregularis</name>
    <dbReference type="NCBI Taxonomy" id="795642"/>
    <lineage>
        <taxon>Bacteria</taxon>
        <taxon>Bacillati</taxon>
        <taxon>Actinomycetota</taxon>
        <taxon>Actinomycetes</taxon>
        <taxon>Frankiales</taxon>
        <taxon>Frankiaceae</taxon>
        <taxon>Parafrankia</taxon>
    </lineage>
</organism>
<dbReference type="InterPro" id="IPR018713">
    <property type="entry name" value="MPAB/Lcp_cat_dom"/>
</dbReference>
<evidence type="ECO:0000313" key="3">
    <source>
        <dbReference type="EMBL" id="CUU58043.1"/>
    </source>
</evidence>
<dbReference type="Pfam" id="PF09995">
    <property type="entry name" value="MPAB_Lcp_cat"/>
    <property type="match status" value="1"/>
</dbReference>
<accession>A0A0S4QQP3</accession>
<feature type="compositionally biased region" description="Low complexity" evidence="1">
    <location>
        <begin position="34"/>
        <end position="43"/>
    </location>
</feature>
<keyword evidence="4" id="KW-1185">Reference proteome</keyword>
<name>A0A0S4QQP3_9ACTN</name>
<dbReference type="Proteomes" id="UP000198802">
    <property type="component" value="Unassembled WGS sequence"/>
</dbReference>
<proteinExistence type="predicted"/>
<protein>
    <recommendedName>
        <fullName evidence="2">ER-bound oxygenase mpaB/mpaB'/Rubber oxygenase catalytic domain-containing protein</fullName>
    </recommendedName>
</protein>